<evidence type="ECO:0000313" key="2">
    <source>
        <dbReference type="Proteomes" id="UP001241377"/>
    </source>
</evidence>
<dbReference type="Proteomes" id="UP001241377">
    <property type="component" value="Unassembled WGS sequence"/>
</dbReference>
<reference evidence="1" key="1">
    <citation type="submission" date="2023-04" db="EMBL/GenBank/DDBJ databases">
        <title>Draft Genome sequencing of Naganishia species isolated from polar environments using Oxford Nanopore Technology.</title>
        <authorList>
            <person name="Leo P."/>
            <person name="Venkateswaran K."/>
        </authorList>
    </citation>
    <scope>NUCLEOTIDE SEQUENCE</scope>
    <source>
        <strain evidence="1">MNA-CCFEE 5261</strain>
    </source>
</reference>
<sequence>MSAISALLDKNRGQLNAVESDISALVDSISISEISRDPNLKYKIDDNESIEQAELMSETIAQLSNKSTEIDTGLHQLDDLWVIKSLLQEIKVGLNPLGEDNYACDKDDLESVVANLSKLDKKVSKLDKSLVIRSLVSQEVLERKVEVVNQMLNTFETFFPHQCEFHSNTDESHYSLSEFLSIPERFPDLNLDAIFKSFIRKLQVYWDTEVLDKLCDNSFTLELQRTDDSVKLVLHKNTKGFSALYFISMENFIRFVDLVDNQNLRNVFLSKISHSLMQVISLNIGALMQSQNNSATNELVNLVNVARETGWSLSIGSTFNSSQNLHEKLGNLYLEWIEDKYIDQIMQFFKDHFKEATDQISEAKVPNTKKQKVVNGEQGLDDWDEDWNEDGWDEEVQDDWNWGDEETPQQPPKSPRKHNLTQQDTSMMIVSDVPSRLQSIIEEFKTESKNENFNILAIAIQSLLLVYYPPLEQTFLLYNDLKQMGNLFGSFELTKFADTLWSQLKLKFTNQLVELVLAVDLQHDDFVAASTDLNKFELDEDNWTQLSKINNWFKSLFSTDLPTTNKPMFHDFIIDMINLINSWLANSIIRMDEITEYQSIKITTIVEMMQNVTLPNVQQVGDTKEGVDSFHKLDNVVFLINNHLKEIKERFYDGEFFDLQTHELTSLIKSVFVQSEPRDSLITEISEFRDMVEEE</sequence>
<keyword evidence="2" id="KW-1185">Reference proteome</keyword>
<organism evidence="1 2">
    <name type="scientific">Naganishia cerealis</name>
    <dbReference type="NCBI Taxonomy" id="610337"/>
    <lineage>
        <taxon>Eukaryota</taxon>
        <taxon>Fungi</taxon>
        <taxon>Dikarya</taxon>
        <taxon>Basidiomycota</taxon>
        <taxon>Agaricomycotina</taxon>
        <taxon>Tremellomycetes</taxon>
        <taxon>Filobasidiales</taxon>
        <taxon>Filobasidiaceae</taxon>
        <taxon>Naganishia</taxon>
    </lineage>
</organism>
<protein>
    <submittedName>
        <fullName evidence="1">Uncharacterized protein</fullName>
    </submittedName>
</protein>
<dbReference type="EMBL" id="JASBWR010000050">
    <property type="protein sequence ID" value="KAJ9102772.1"/>
    <property type="molecule type" value="Genomic_DNA"/>
</dbReference>
<proteinExistence type="predicted"/>
<comment type="caution">
    <text evidence="1">The sequence shown here is derived from an EMBL/GenBank/DDBJ whole genome shotgun (WGS) entry which is preliminary data.</text>
</comment>
<evidence type="ECO:0000313" key="1">
    <source>
        <dbReference type="EMBL" id="KAJ9102772.1"/>
    </source>
</evidence>
<accession>A0ACC2VTW2</accession>
<gene>
    <name evidence="1" type="ORF">QFC19_004690</name>
</gene>
<name>A0ACC2VTW2_9TREE</name>